<dbReference type="EMBL" id="VSKN01000023">
    <property type="protein sequence ID" value="TYC09587.1"/>
    <property type="molecule type" value="Genomic_DNA"/>
</dbReference>
<reference evidence="3 4" key="1">
    <citation type="submission" date="2019-08" db="EMBL/GenBank/DDBJ databases">
        <title>Genomes of Antarctic Bizionia species.</title>
        <authorList>
            <person name="Bowman J.P."/>
        </authorList>
    </citation>
    <scope>NUCLEOTIDE SEQUENCE [LARGE SCALE GENOMIC DNA]</scope>
    <source>
        <strain evidence="3 4">IC164</strain>
    </source>
</reference>
<feature type="coiled-coil region" evidence="1">
    <location>
        <begin position="269"/>
        <end position="296"/>
    </location>
</feature>
<keyword evidence="2" id="KW-1133">Transmembrane helix</keyword>
<feature type="transmembrane region" description="Helical" evidence="2">
    <location>
        <begin position="306"/>
        <end position="324"/>
    </location>
</feature>
<evidence type="ECO:0008006" key="5">
    <source>
        <dbReference type="Google" id="ProtNLM"/>
    </source>
</evidence>
<organism evidence="3 4">
    <name type="scientific">Bizionia gelidisalsuginis</name>
    <dbReference type="NCBI Taxonomy" id="291188"/>
    <lineage>
        <taxon>Bacteria</taxon>
        <taxon>Pseudomonadati</taxon>
        <taxon>Bacteroidota</taxon>
        <taxon>Flavobacteriia</taxon>
        <taxon>Flavobacteriales</taxon>
        <taxon>Flavobacteriaceae</taxon>
        <taxon>Bizionia</taxon>
    </lineage>
</organism>
<feature type="transmembrane region" description="Helical" evidence="2">
    <location>
        <begin position="97"/>
        <end position="119"/>
    </location>
</feature>
<evidence type="ECO:0000313" key="3">
    <source>
        <dbReference type="EMBL" id="TYC09587.1"/>
    </source>
</evidence>
<keyword evidence="1" id="KW-0175">Coiled coil</keyword>
<accession>A0ABY3M7T5</accession>
<proteinExistence type="predicted"/>
<sequence>MNMISTPLNSTKNRFSRISWGGVFAGALAAIVISFVLHLLGLGIGMTSIDPMTDSEPFNGIGTGAIIWWILSNLSALFVGGLIAARSAGLPSNADGGIHGFLAWGVYLVISVFLVISFVSNTFSGMGSLISSAFNSDNAKEVMVNLDTARKSSNEDTYKTFDRVKQEMFQLIDTAEKYNIVPNDSKENVKDDLQTLNNKSSQALKKLNLKDAITEFVNDIEVNLDNNGDLDISVQGNKDYLNEADLKDYLTNNTDLTDKEINGVISKWKTKLDTAVKNLEETYATAKKEALEASEKVSDAAGETSIYLFVLLLLGAFAAFFGGATGAPPLNVNEEHTREIIK</sequence>
<feature type="transmembrane region" description="Helical" evidence="2">
    <location>
        <begin position="20"/>
        <end position="44"/>
    </location>
</feature>
<evidence type="ECO:0000256" key="2">
    <source>
        <dbReference type="SAM" id="Phobius"/>
    </source>
</evidence>
<keyword evidence="2" id="KW-0472">Membrane</keyword>
<name>A0ABY3M7T5_9FLAO</name>
<keyword evidence="2" id="KW-0812">Transmembrane</keyword>
<dbReference type="Proteomes" id="UP000323621">
    <property type="component" value="Unassembled WGS sequence"/>
</dbReference>
<evidence type="ECO:0000256" key="1">
    <source>
        <dbReference type="SAM" id="Coils"/>
    </source>
</evidence>
<dbReference type="RefSeq" id="WP_148381465.1">
    <property type="nucleotide sequence ID" value="NZ_VSKN01000023.1"/>
</dbReference>
<evidence type="ECO:0000313" key="4">
    <source>
        <dbReference type="Proteomes" id="UP000323621"/>
    </source>
</evidence>
<protein>
    <recommendedName>
        <fullName evidence="5">CAP-Gly protein</fullName>
    </recommendedName>
</protein>
<gene>
    <name evidence="3" type="ORF">ES677_13010</name>
</gene>
<comment type="caution">
    <text evidence="3">The sequence shown here is derived from an EMBL/GenBank/DDBJ whole genome shotgun (WGS) entry which is preliminary data.</text>
</comment>
<feature type="transmembrane region" description="Helical" evidence="2">
    <location>
        <begin position="65"/>
        <end position="85"/>
    </location>
</feature>
<keyword evidence="4" id="KW-1185">Reference proteome</keyword>